<evidence type="ECO:0000256" key="1">
    <source>
        <dbReference type="ARBA" id="ARBA00007572"/>
    </source>
</evidence>
<dbReference type="Proteomes" id="UP001500571">
    <property type="component" value="Unassembled WGS sequence"/>
</dbReference>
<proteinExistence type="inferred from homology"/>
<dbReference type="Pfam" id="PF04679">
    <property type="entry name" value="DNA_ligase_A_C"/>
    <property type="match status" value="1"/>
</dbReference>
<comment type="similarity">
    <text evidence="1">Belongs to the ATP-dependent DNA ligase family.</text>
</comment>
<comment type="catalytic activity">
    <reaction evidence="4">
        <text>ATP + (deoxyribonucleotide)n-3'-hydroxyl + 5'-phospho-(deoxyribonucleotide)m = (deoxyribonucleotide)n+m + AMP + diphosphate.</text>
        <dbReference type="EC" id="6.5.1.1"/>
    </reaction>
</comment>
<evidence type="ECO:0000313" key="7">
    <source>
        <dbReference type="EMBL" id="GAA1964846.1"/>
    </source>
</evidence>
<evidence type="ECO:0000256" key="4">
    <source>
        <dbReference type="ARBA" id="ARBA00034003"/>
    </source>
</evidence>
<comment type="caution">
    <text evidence="7">The sequence shown here is derived from an EMBL/GenBank/DDBJ whole genome shotgun (WGS) entry which is preliminary data.</text>
</comment>
<dbReference type="PANTHER" id="PTHR45674">
    <property type="entry name" value="DNA LIGASE 1/3 FAMILY MEMBER"/>
    <property type="match status" value="1"/>
</dbReference>
<reference evidence="7 8" key="1">
    <citation type="journal article" date="2019" name="Int. J. Syst. Evol. Microbiol.">
        <title>The Global Catalogue of Microorganisms (GCM) 10K type strain sequencing project: providing services to taxonomists for standard genome sequencing and annotation.</title>
        <authorList>
            <consortium name="The Broad Institute Genomics Platform"/>
            <consortium name="The Broad Institute Genome Sequencing Center for Infectious Disease"/>
            <person name="Wu L."/>
            <person name="Ma J."/>
        </authorList>
    </citation>
    <scope>NUCLEOTIDE SEQUENCE [LARGE SCALE GENOMIC DNA]</scope>
    <source>
        <strain evidence="7 8">JCM 15309</strain>
    </source>
</reference>
<dbReference type="InterPro" id="IPR050191">
    <property type="entry name" value="ATP-dep_DNA_ligase"/>
</dbReference>
<dbReference type="Pfam" id="PF01068">
    <property type="entry name" value="DNA_ligase_A_M"/>
    <property type="match status" value="1"/>
</dbReference>
<dbReference type="GO" id="GO:0016874">
    <property type="term" value="F:ligase activity"/>
    <property type="evidence" value="ECO:0007669"/>
    <property type="project" value="UniProtKB-KW"/>
</dbReference>
<feature type="region of interest" description="Disordered" evidence="5">
    <location>
        <begin position="275"/>
        <end position="307"/>
    </location>
</feature>
<dbReference type="EMBL" id="BAAAPB010000002">
    <property type="protein sequence ID" value="GAA1964846.1"/>
    <property type="molecule type" value="Genomic_DNA"/>
</dbReference>
<dbReference type="Gene3D" id="3.30.470.30">
    <property type="entry name" value="DNA ligase/mRNA capping enzyme"/>
    <property type="match status" value="1"/>
</dbReference>
<dbReference type="PANTHER" id="PTHR45674:SF4">
    <property type="entry name" value="DNA LIGASE 1"/>
    <property type="match status" value="1"/>
</dbReference>
<keyword evidence="8" id="KW-1185">Reference proteome</keyword>
<dbReference type="SUPFAM" id="SSF56091">
    <property type="entry name" value="DNA ligase/mRNA capping enzyme, catalytic domain"/>
    <property type="match status" value="1"/>
</dbReference>
<keyword evidence="3 7" id="KW-0436">Ligase</keyword>
<dbReference type="Gene3D" id="3.30.1490.70">
    <property type="match status" value="1"/>
</dbReference>
<dbReference type="InterPro" id="IPR012310">
    <property type="entry name" value="DNA_ligase_ATP-dep_cent"/>
</dbReference>
<dbReference type="Gene3D" id="2.40.50.140">
    <property type="entry name" value="Nucleic acid-binding proteins"/>
    <property type="match status" value="1"/>
</dbReference>
<evidence type="ECO:0000256" key="5">
    <source>
        <dbReference type="SAM" id="MobiDB-lite"/>
    </source>
</evidence>
<feature type="domain" description="ATP-dependent DNA ligase family profile" evidence="6">
    <location>
        <begin position="101"/>
        <end position="233"/>
    </location>
</feature>
<dbReference type="CDD" id="cd07906">
    <property type="entry name" value="Adenylation_DNA_ligase_LigD_LigC"/>
    <property type="match status" value="1"/>
</dbReference>
<dbReference type="InterPro" id="IPR012340">
    <property type="entry name" value="NA-bd_OB-fold"/>
</dbReference>
<dbReference type="PROSITE" id="PS50160">
    <property type="entry name" value="DNA_LIGASE_A3"/>
    <property type="match status" value="1"/>
</dbReference>
<dbReference type="InterPro" id="IPR012309">
    <property type="entry name" value="DNA_ligase_ATP-dep_C"/>
</dbReference>
<gene>
    <name evidence="7" type="ORF">GCM10009798_26350</name>
</gene>
<protein>
    <recommendedName>
        <fullName evidence="2">DNA ligase (ATP)</fullName>
        <ecNumber evidence="2">6.5.1.1</ecNumber>
    </recommendedName>
</protein>
<dbReference type="CDD" id="cd07971">
    <property type="entry name" value="OBF_DNA_ligase_LigD"/>
    <property type="match status" value="1"/>
</dbReference>
<sequence>MRPMLASPGDHVPSGDAWTHEVKWDGVRMLGDVSTGGTLLTTRNENVATTAWPDVTAVGPERDLLVDGEIIGLNAEGLPDFRTLGERIHVRGAAAARLATRVPATYMVFDLLRLDGRMLLDRTLAERRELLQQVDLGGWQVPASYDDGAMLFDATRQQGLEGIVSKRLDSTYRPGERTHAWRKFPHRFRGSFVVGGWRPQTGTTDRLGALLVGEVTPAGLVFRGRVGSGIGPRESAPLKALLSPGADCPFVDEVPRLDAVGTHWVEPLVVVDVDTHGRPPRPGQDGRLRQPSYQGVRTDLSPADLET</sequence>
<evidence type="ECO:0000313" key="8">
    <source>
        <dbReference type="Proteomes" id="UP001500571"/>
    </source>
</evidence>
<dbReference type="EC" id="6.5.1.1" evidence="2"/>
<name>A0ABN2R7Y6_9ACTN</name>
<accession>A0ABN2R7Y6</accession>
<evidence type="ECO:0000256" key="3">
    <source>
        <dbReference type="ARBA" id="ARBA00022598"/>
    </source>
</evidence>
<evidence type="ECO:0000259" key="6">
    <source>
        <dbReference type="PROSITE" id="PS50160"/>
    </source>
</evidence>
<dbReference type="RefSeq" id="WP_344045364.1">
    <property type="nucleotide sequence ID" value="NZ_BAAAPB010000002.1"/>
</dbReference>
<organism evidence="7 8">
    <name type="scientific">Nocardioides panacihumi</name>
    <dbReference type="NCBI Taxonomy" id="400774"/>
    <lineage>
        <taxon>Bacteria</taxon>
        <taxon>Bacillati</taxon>
        <taxon>Actinomycetota</taxon>
        <taxon>Actinomycetes</taxon>
        <taxon>Propionibacteriales</taxon>
        <taxon>Nocardioidaceae</taxon>
        <taxon>Nocardioides</taxon>
    </lineage>
</organism>
<evidence type="ECO:0000256" key="2">
    <source>
        <dbReference type="ARBA" id="ARBA00012727"/>
    </source>
</evidence>
<dbReference type="SUPFAM" id="SSF50249">
    <property type="entry name" value="Nucleic acid-binding proteins"/>
    <property type="match status" value="1"/>
</dbReference>